<organism evidence="1 2">
    <name type="scientific">Trichobilharzia regenti</name>
    <name type="common">Nasal bird schistosome</name>
    <dbReference type="NCBI Taxonomy" id="157069"/>
    <lineage>
        <taxon>Eukaryota</taxon>
        <taxon>Metazoa</taxon>
        <taxon>Spiralia</taxon>
        <taxon>Lophotrochozoa</taxon>
        <taxon>Platyhelminthes</taxon>
        <taxon>Trematoda</taxon>
        <taxon>Digenea</taxon>
        <taxon>Strigeidida</taxon>
        <taxon>Schistosomatoidea</taxon>
        <taxon>Schistosomatidae</taxon>
        <taxon>Trichobilharzia</taxon>
    </lineage>
</organism>
<evidence type="ECO:0000313" key="2">
    <source>
        <dbReference type="WBParaSite" id="TREG1_125730.1"/>
    </source>
</evidence>
<dbReference type="Proteomes" id="UP000050795">
    <property type="component" value="Unassembled WGS sequence"/>
</dbReference>
<proteinExistence type="predicted"/>
<protein>
    <submittedName>
        <fullName evidence="2">Uncharacterized protein</fullName>
    </submittedName>
</protein>
<evidence type="ECO:0000313" key="1">
    <source>
        <dbReference type="Proteomes" id="UP000050795"/>
    </source>
</evidence>
<name>A0AA85IWS5_TRIRE</name>
<sequence length="54" mass="6103">MDTSCDQSNRVSVSIVKRYIDDHVLFINYEYTSVVNVVSNHCVQEAAAVIQLDI</sequence>
<accession>A0AA85IWS5</accession>
<reference evidence="1" key="1">
    <citation type="submission" date="2022-06" db="EMBL/GenBank/DDBJ databases">
        <authorList>
            <person name="Berger JAMES D."/>
            <person name="Berger JAMES D."/>
        </authorList>
    </citation>
    <scope>NUCLEOTIDE SEQUENCE [LARGE SCALE GENOMIC DNA]</scope>
</reference>
<dbReference type="WBParaSite" id="TREG1_125730.1">
    <property type="protein sequence ID" value="TREG1_125730.1"/>
    <property type="gene ID" value="TREG1_125730"/>
</dbReference>
<keyword evidence="1" id="KW-1185">Reference proteome</keyword>
<reference evidence="2" key="2">
    <citation type="submission" date="2023-11" db="UniProtKB">
        <authorList>
            <consortium name="WormBaseParasite"/>
        </authorList>
    </citation>
    <scope>IDENTIFICATION</scope>
</reference>
<dbReference type="AlphaFoldDB" id="A0AA85IWS5"/>